<dbReference type="EMBL" id="AMZH03017614">
    <property type="protein sequence ID" value="RRT42736.1"/>
    <property type="molecule type" value="Genomic_DNA"/>
</dbReference>
<comment type="caution">
    <text evidence="1">The sequence shown here is derived from an EMBL/GenBank/DDBJ whole genome shotgun (WGS) entry which is preliminary data.</text>
</comment>
<accession>A0A426XTD5</accession>
<proteinExistence type="predicted"/>
<dbReference type="Proteomes" id="UP000287651">
    <property type="component" value="Unassembled WGS sequence"/>
</dbReference>
<name>A0A426XTD5_ENSVE</name>
<evidence type="ECO:0000313" key="2">
    <source>
        <dbReference type="Proteomes" id="UP000287651"/>
    </source>
</evidence>
<organism evidence="1 2">
    <name type="scientific">Ensete ventricosum</name>
    <name type="common">Abyssinian banana</name>
    <name type="synonym">Musa ensete</name>
    <dbReference type="NCBI Taxonomy" id="4639"/>
    <lineage>
        <taxon>Eukaryota</taxon>
        <taxon>Viridiplantae</taxon>
        <taxon>Streptophyta</taxon>
        <taxon>Embryophyta</taxon>
        <taxon>Tracheophyta</taxon>
        <taxon>Spermatophyta</taxon>
        <taxon>Magnoliopsida</taxon>
        <taxon>Liliopsida</taxon>
        <taxon>Zingiberales</taxon>
        <taxon>Musaceae</taxon>
        <taxon>Ensete</taxon>
    </lineage>
</organism>
<sequence length="137" mass="15242">MVVPPIRRLYRPRRRLYHHRPIFRAAFVDDVASADSGTAFLFSNVRLGASVCDADDMSLGCNGVANVEDHQSVEQVDEDCDYDLRVERNNSGNTKRRGGSYYLGLDGSSGYSTKVRGGDCNLGLDDSSDNNVRVRHR</sequence>
<evidence type="ECO:0000313" key="1">
    <source>
        <dbReference type="EMBL" id="RRT42736.1"/>
    </source>
</evidence>
<gene>
    <name evidence="1" type="ORF">B296_00056898</name>
</gene>
<dbReference type="AlphaFoldDB" id="A0A426XTD5"/>
<protein>
    <submittedName>
        <fullName evidence="1">Uncharacterized protein</fullName>
    </submittedName>
</protein>
<reference evidence="1 2" key="1">
    <citation type="journal article" date="2014" name="Agronomy (Basel)">
        <title>A Draft Genome Sequence for Ensete ventricosum, the Drought-Tolerant Tree Against Hunger.</title>
        <authorList>
            <person name="Harrison J."/>
            <person name="Moore K.A."/>
            <person name="Paszkiewicz K."/>
            <person name="Jones T."/>
            <person name="Grant M."/>
            <person name="Ambacheew D."/>
            <person name="Muzemil S."/>
            <person name="Studholme D.J."/>
        </authorList>
    </citation>
    <scope>NUCLEOTIDE SEQUENCE [LARGE SCALE GENOMIC DNA]</scope>
</reference>